<dbReference type="InterPro" id="IPR050448">
    <property type="entry name" value="OpgB/LTA_synthase_biosynth"/>
</dbReference>
<keyword evidence="9" id="KW-1185">Reference proteome</keyword>
<evidence type="ECO:0000259" key="7">
    <source>
        <dbReference type="Pfam" id="PF00884"/>
    </source>
</evidence>
<keyword evidence="3 6" id="KW-0812">Transmembrane</keyword>
<dbReference type="PANTHER" id="PTHR47371">
    <property type="entry name" value="LIPOTEICHOIC ACID SYNTHASE"/>
    <property type="match status" value="1"/>
</dbReference>
<evidence type="ECO:0000256" key="5">
    <source>
        <dbReference type="ARBA" id="ARBA00023136"/>
    </source>
</evidence>
<organism evidence="8 9">
    <name type="scientific">Yoonia sediminilitoris</name>
    <dbReference type="NCBI Taxonomy" id="1286148"/>
    <lineage>
        <taxon>Bacteria</taxon>
        <taxon>Pseudomonadati</taxon>
        <taxon>Pseudomonadota</taxon>
        <taxon>Alphaproteobacteria</taxon>
        <taxon>Rhodobacterales</taxon>
        <taxon>Paracoccaceae</taxon>
        <taxon>Yoonia</taxon>
    </lineage>
</organism>
<keyword evidence="2" id="KW-1003">Cell membrane</keyword>
<dbReference type="OrthoDB" id="9803751at2"/>
<keyword evidence="4 6" id="KW-1133">Transmembrane helix</keyword>
<proteinExistence type="predicted"/>
<evidence type="ECO:0000313" key="9">
    <source>
        <dbReference type="Proteomes" id="UP000244523"/>
    </source>
</evidence>
<feature type="transmembrane region" description="Helical" evidence="6">
    <location>
        <begin position="170"/>
        <end position="188"/>
    </location>
</feature>
<reference evidence="8 9" key="1">
    <citation type="submission" date="2018-04" db="EMBL/GenBank/DDBJ databases">
        <title>Genomic Encyclopedia of Archaeal and Bacterial Type Strains, Phase II (KMG-II): from individual species to whole genera.</title>
        <authorList>
            <person name="Goeker M."/>
        </authorList>
    </citation>
    <scope>NUCLEOTIDE SEQUENCE [LARGE SCALE GENOMIC DNA]</scope>
    <source>
        <strain evidence="8 9">DSM 29955</strain>
    </source>
</reference>
<evidence type="ECO:0000256" key="3">
    <source>
        <dbReference type="ARBA" id="ARBA00022692"/>
    </source>
</evidence>
<feature type="transmembrane region" description="Helical" evidence="6">
    <location>
        <begin position="20"/>
        <end position="43"/>
    </location>
</feature>
<name>A0A2T6K9L8_9RHOB</name>
<dbReference type="Pfam" id="PF00884">
    <property type="entry name" value="Sulfatase"/>
    <property type="match status" value="1"/>
</dbReference>
<gene>
    <name evidence="8" type="ORF">C8N45_11312</name>
</gene>
<accession>A0A2T6K9L8</accession>
<evidence type="ECO:0000256" key="2">
    <source>
        <dbReference type="ARBA" id="ARBA00022475"/>
    </source>
</evidence>
<evidence type="ECO:0000256" key="4">
    <source>
        <dbReference type="ARBA" id="ARBA00022989"/>
    </source>
</evidence>
<evidence type="ECO:0000256" key="6">
    <source>
        <dbReference type="SAM" id="Phobius"/>
    </source>
</evidence>
<sequence length="606" mass="67942">MQTFASIFRGAIHQKHILGLGFAFALVLLVTWAHRVVIMLIYYDNIRYGSHYRSKDGYNAGAEYLREFWPAIALGMKSDVLFAAAVALVLTFFGRIGLYAGLTGLAFFYAANSEHIRYNESNIDLSQAGLALDPTFIAGQSTQSLFVIAILFLGIFLLTLWFARRPIVRAGIAIFVGVVGIVVALIPAEIRYDQPIWMQSHPMTPQLGFVEVPTDDRDFVSTPLTSPPAPIQPVAGQFNVLMVYLEGLSETSLSISDMSHVQQLADNNIHFRQYFGHQVLTANGLYSTHTARLPYFTSVPMRWYELDASSPEVETALPRLLKDIGYQTAFIQSAPLGFMRKDEKLPFLGYDLVVGGDQFTSAHQRNGWGVDDLTLMEETLAQIDRFDPDRPWFTSILTTGTHSPYNVPAEFLPNAGRDRYRASRYADDAVAALMQGLTERDLLKNTVVVITSDESREYSSDLPLETEVRRSWLPLVIVHPNGTRTSIDGPVAMMDVRDLVLAATGDLTRAKIDAITNQRDIFMFGNARLRQFFYYEAPSKQLFACDTSQFICTLYADVSDLRDLSDARELQLNRFPELEKMIRDREGENIYCETDLAVCEGSGAID</sequence>
<protein>
    <submittedName>
        <fullName evidence="8">Sulfatase-like protein</fullName>
    </submittedName>
</protein>
<feature type="transmembrane region" description="Helical" evidence="6">
    <location>
        <begin position="144"/>
        <end position="163"/>
    </location>
</feature>
<dbReference type="AlphaFoldDB" id="A0A2T6K9L8"/>
<dbReference type="SUPFAM" id="SSF53649">
    <property type="entry name" value="Alkaline phosphatase-like"/>
    <property type="match status" value="1"/>
</dbReference>
<dbReference type="GO" id="GO:0005886">
    <property type="term" value="C:plasma membrane"/>
    <property type="evidence" value="ECO:0007669"/>
    <property type="project" value="UniProtKB-SubCell"/>
</dbReference>
<comment type="caution">
    <text evidence="8">The sequence shown here is derived from an EMBL/GenBank/DDBJ whole genome shotgun (WGS) entry which is preliminary data.</text>
</comment>
<dbReference type="RefSeq" id="WP_108387694.1">
    <property type="nucleotide sequence ID" value="NZ_QBUD01000013.1"/>
</dbReference>
<evidence type="ECO:0000313" key="8">
    <source>
        <dbReference type="EMBL" id="PUB11496.1"/>
    </source>
</evidence>
<dbReference type="EMBL" id="QBUD01000013">
    <property type="protein sequence ID" value="PUB11496.1"/>
    <property type="molecule type" value="Genomic_DNA"/>
</dbReference>
<keyword evidence="5 6" id="KW-0472">Membrane</keyword>
<dbReference type="InterPro" id="IPR017850">
    <property type="entry name" value="Alkaline_phosphatase_core_sf"/>
</dbReference>
<dbReference type="InterPro" id="IPR000917">
    <property type="entry name" value="Sulfatase_N"/>
</dbReference>
<dbReference type="Proteomes" id="UP000244523">
    <property type="component" value="Unassembled WGS sequence"/>
</dbReference>
<comment type="subcellular location">
    <subcellularLocation>
        <location evidence="1">Cell membrane</location>
        <topology evidence="1">Multi-pass membrane protein</topology>
    </subcellularLocation>
</comment>
<evidence type="ECO:0000256" key="1">
    <source>
        <dbReference type="ARBA" id="ARBA00004651"/>
    </source>
</evidence>
<feature type="domain" description="Sulfatase N-terminal" evidence="7">
    <location>
        <begin position="252"/>
        <end position="495"/>
    </location>
</feature>
<dbReference type="CDD" id="cd16015">
    <property type="entry name" value="LTA_synthase"/>
    <property type="match status" value="1"/>
</dbReference>
<dbReference type="Gene3D" id="3.40.720.10">
    <property type="entry name" value="Alkaline Phosphatase, subunit A"/>
    <property type="match status" value="1"/>
</dbReference>
<feature type="transmembrane region" description="Helical" evidence="6">
    <location>
        <begin position="80"/>
        <end position="111"/>
    </location>
</feature>
<dbReference type="PANTHER" id="PTHR47371:SF3">
    <property type="entry name" value="PHOSPHOGLYCEROL TRANSFERASE I"/>
    <property type="match status" value="1"/>
</dbReference>